<name>A0A2J6R5V7_HYAVF</name>
<protein>
    <submittedName>
        <fullName evidence="1">Uncharacterized protein</fullName>
    </submittedName>
</protein>
<proteinExistence type="predicted"/>
<reference evidence="1 2" key="1">
    <citation type="submission" date="2016-04" db="EMBL/GenBank/DDBJ databases">
        <title>A degradative enzymes factory behind the ericoid mycorrhizal symbiosis.</title>
        <authorList>
            <consortium name="DOE Joint Genome Institute"/>
            <person name="Martino E."/>
            <person name="Morin E."/>
            <person name="Grelet G."/>
            <person name="Kuo A."/>
            <person name="Kohler A."/>
            <person name="Daghino S."/>
            <person name="Barry K."/>
            <person name="Choi C."/>
            <person name="Cichocki N."/>
            <person name="Clum A."/>
            <person name="Copeland A."/>
            <person name="Hainaut M."/>
            <person name="Haridas S."/>
            <person name="Labutti K."/>
            <person name="Lindquist E."/>
            <person name="Lipzen A."/>
            <person name="Khouja H.-R."/>
            <person name="Murat C."/>
            <person name="Ohm R."/>
            <person name="Olson A."/>
            <person name="Spatafora J."/>
            <person name="Veneault-Fourrey C."/>
            <person name="Henrissat B."/>
            <person name="Grigoriev I."/>
            <person name="Martin F."/>
            <person name="Perotto S."/>
        </authorList>
    </citation>
    <scope>NUCLEOTIDE SEQUENCE [LARGE SCALE GENOMIC DNA]</scope>
    <source>
        <strain evidence="1 2">F</strain>
    </source>
</reference>
<accession>A0A2J6R5V7</accession>
<evidence type="ECO:0000313" key="1">
    <source>
        <dbReference type="EMBL" id="PMD33908.1"/>
    </source>
</evidence>
<sequence>MADSRRKWSSKGPQKMSRKIPSVRFLLVLVCLIYARTAGRERKVDTIKERARLIHGM</sequence>
<evidence type="ECO:0000313" key="2">
    <source>
        <dbReference type="Proteomes" id="UP000235786"/>
    </source>
</evidence>
<gene>
    <name evidence="1" type="ORF">L207DRAFT_517929</name>
</gene>
<keyword evidence="2" id="KW-1185">Reference proteome</keyword>
<dbReference type="EMBL" id="KZ613955">
    <property type="protein sequence ID" value="PMD33908.1"/>
    <property type="molecule type" value="Genomic_DNA"/>
</dbReference>
<dbReference type="Proteomes" id="UP000235786">
    <property type="component" value="Unassembled WGS sequence"/>
</dbReference>
<dbReference type="AlphaFoldDB" id="A0A2J6R5V7"/>
<organism evidence="1 2">
    <name type="scientific">Hyaloscypha variabilis (strain UAMH 11265 / GT02V1 / F)</name>
    <name type="common">Meliniomyces variabilis</name>
    <dbReference type="NCBI Taxonomy" id="1149755"/>
    <lineage>
        <taxon>Eukaryota</taxon>
        <taxon>Fungi</taxon>
        <taxon>Dikarya</taxon>
        <taxon>Ascomycota</taxon>
        <taxon>Pezizomycotina</taxon>
        <taxon>Leotiomycetes</taxon>
        <taxon>Helotiales</taxon>
        <taxon>Hyaloscyphaceae</taxon>
        <taxon>Hyaloscypha</taxon>
        <taxon>Hyaloscypha variabilis</taxon>
    </lineage>
</organism>